<comment type="caution">
    <text evidence="1">The sequence shown here is derived from an EMBL/GenBank/DDBJ whole genome shotgun (WGS) entry which is preliminary data.</text>
</comment>
<reference evidence="2" key="1">
    <citation type="journal article" date="2023" name="Front. Plant Sci.">
        <title>Chromosomal-level genome assembly of Melastoma candidum provides insights into trichome evolution.</title>
        <authorList>
            <person name="Zhong Y."/>
            <person name="Wu W."/>
            <person name="Sun C."/>
            <person name="Zou P."/>
            <person name="Liu Y."/>
            <person name="Dai S."/>
            <person name="Zhou R."/>
        </authorList>
    </citation>
    <scope>NUCLEOTIDE SEQUENCE [LARGE SCALE GENOMIC DNA]</scope>
</reference>
<dbReference type="Proteomes" id="UP001057402">
    <property type="component" value="Chromosome 11"/>
</dbReference>
<name>A0ACB9LGY4_9MYRT</name>
<protein>
    <submittedName>
        <fullName evidence="1">Uncharacterized protein</fullName>
    </submittedName>
</protein>
<keyword evidence="2" id="KW-1185">Reference proteome</keyword>
<accession>A0ACB9LGY4</accession>
<proteinExistence type="predicted"/>
<dbReference type="EMBL" id="CM042890">
    <property type="protein sequence ID" value="KAI4310787.1"/>
    <property type="molecule type" value="Genomic_DNA"/>
</dbReference>
<sequence length="146" mass="16322">MEAASSQSSSRLEPSPADQRDRNPGSGVASISSSLPLWPTVDGPLGLTEDDSVAYARKFYRFGFALLPWLWAVNCFYFWPVLSNPRSFPQIRPYIIRSAVGFSVFTALLCTWALTFSLGGERLFGSTWDQLLIYNLADKWGLTGWD</sequence>
<organism evidence="1 2">
    <name type="scientific">Melastoma candidum</name>
    <dbReference type="NCBI Taxonomy" id="119954"/>
    <lineage>
        <taxon>Eukaryota</taxon>
        <taxon>Viridiplantae</taxon>
        <taxon>Streptophyta</taxon>
        <taxon>Embryophyta</taxon>
        <taxon>Tracheophyta</taxon>
        <taxon>Spermatophyta</taxon>
        <taxon>Magnoliopsida</taxon>
        <taxon>eudicotyledons</taxon>
        <taxon>Gunneridae</taxon>
        <taxon>Pentapetalae</taxon>
        <taxon>rosids</taxon>
        <taxon>malvids</taxon>
        <taxon>Myrtales</taxon>
        <taxon>Melastomataceae</taxon>
        <taxon>Melastomatoideae</taxon>
        <taxon>Melastomateae</taxon>
        <taxon>Melastoma</taxon>
    </lineage>
</organism>
<gene>
    <name evidence="1" type="ORF">MLD38_035737</name>
</gene>
<evidence type="ECO:0000313" key="2">
    <source>
        <dbReference type="Proteomes" id="UP001057402"/>
    </source>
</evidence>
<evidence type="ECO:0000313" key="1">
    <source>
        <dbReference type="EMBL" id="KAI4310787.1"/>
    </source>
</evidence>